<dbReference type="EMBL" id="CAQQ02146542">
    <property type="status" value="NOT_ANNOTATED_CDS"/>
    <property type="molecule type" value="Genomic_DNA"/>
</dbReference>
<dbReference type="PANTHER" id="PTHR12862:SF0">
    <property type="entry name" value="N-ACETYL-D-GLUCOSAMINE KINASE"/>
    <property type="match status" value="1"/>
</dbReference>
<dbReference type="AlphaFoldDB" id="T1GA38"/>
<sequence length="411" mass="46457">MKYFGGIEGNSKKSHLLICDKDGRMVAETFGLGVDYRVLGITEAAKNVADLVDRAKEEAGIEQCTKLYTLGICLSRIDRSRLWEVRDVSIPEKVARCKRMEALGLHFDSCKYYKEPDDKASNDELIEELESWFYDVADHYIISRDLNGGIASISDNGGMALKVGIGSTSFLLNPDGTCFSCGGWGSFLGEEGNLLRFLEGFNLGKYSTDLVWKIIQDHFQIEEKIDLLQHFYKNFDREFFAGLCPKLALAAQKGDKLCEFLFSEAGSNIAKHVLALLPNVHRELISNQSLNIVCMGSVWQSWDLFKYSFENELSSKEIRYDLKFFQLLNGYAIGALYLGVNSVGIFKHRHFKANAHEFFRHFKDRGESFGVVEHNAAFLPIDLKSQSRINVFSASDSKLDDTASEDRIFIQ</sequence>
<dbReference type="Proteomes" id="UP000015102">
    <property type="component" value="Unassembled WGS sequence"/>
</dbReference>
<evidence type="ECO:0008006" key="3">
    <source>
        <dbReference type="Google" id="ProtNLM"/>
    </source>
</evidence>
<dbReference type="InterPro" id="IPR039758">
    <property type="entry name" value="NAGK-like"/>
</dbReference>
<dbReference type="EnsemblMetazoa" id="MESCA000083-RA">
    <property type="protein sequence ID" value="MESCA000083-PA"/>
    <property type="gene ID" value="MESCA000083"/>
</dbReference>
<proteinExistence type="predicted"/>
<dbReference type="InterPro" id="IPR043129">
    <property type="entry name" value="ATPase_NBD"/>
</dbReference>
<dbReference type="GO" id="GO:0045127">
    <property type="term" value="F:N-acetylglucosamine kinase activity"/>
    <property type="evidence" value="ECO:0007669"/>
    <property type="project" value="InterPro"/>
</dbReference>
<dbReference type="PANTHER" id="PTHR12862">
    <property type="entry name" value="BADF TYPE ATPASE DOMAIN-CONTAINING PROTEIN"/>
    <property type="match status" value="1"/>
</dbReference>
<evidence type="ECO:0000313" key="1">
    <source>
        <dbReference type="EnsemblMetazoa" id="MESCA000083-PA"/>
    </source>
</evidence>
<accession>T1GA38</accession>
<organism evidence="1 2">
    <name type="scientific">Megaselia scalaris</name>
    <name type="common">Humpbacked fly</name>
    <name type="synonym">Phora scalaris</name>
    <dbReference type="NCBI Taxonomy" id="36166"/>
    <lineage>
        <taxon>Eukaryota</taxon>
        <taxon>Metazoa</taxon>
        <taxon>Ecdysozoa</taxon>
        <taxon>Arthropoda</taxon>
        <taxon>Hexapoda</taxon>
        <taxon>Insecta</taxon>
        <taxon>Pterygota</taxon>
        <taxon>Neoptera</taxon>
        <taxon>Endopterygota</taxon>
        <taxon>Diptera</taxon>
        <taxon>Brachycera</taxon>
        <taxon>Muscomorpha</taxon>
        <taxon>Platypezoidea</taxon>
        <taxon>Phoridae</taxon>
        <taxon>Megaseliini</taxon>
        <taxon>Megaselia</taxon>
    </lineage>
</organism>
<name>T1GA38_MEGSC</name>
<reference evidence="1" key="2">
    <citation type="submission" date="2015-06" db="UniProtKB">
        <authorList>
            <consortium name="EnsemblMetazoa"/>
        </authorList>
    </citation>
    <scope>IDENTIFICATION</scope>
</reference>
<dbReference type="STRING" id="36166.T1GA38"/>
<protein>
    <recommendedName>
        <fullName evidence="3">N-acetylglucosamine kinase</fullName>
    </recommendedName>
</protein>
<keyword evidence="2" id="KW-1185">Reference proteome</keyword>
<dbReference type="HOGENOM" id="CLU_016274_0_0_1"/>
<dbReference type="SUPFAM" id="SSF53067">
    <property type="entry name" value="Actin-like ATPase domain"/>
    <property type="match status" value="2"/>
</dbReference>
<evidence type="ECO:0000313" key="2">
    <source>
        <dbReference type="Proteomes" id="UP000015102"/>
    </source>
</evidence>
<dbReference type="Gene3D" id="3.30.420.40">
    <property type="match status" value="2"/>
</dbReference>
<reference evidence="2" key="1">
    <citation type="submission" date="2013-02" db="EMBL/GenBank/DDBJ databases">
        <authorList>
            <person name="Hughes D."/>
        </authorList>
    </citation>
    <scope>NUCLEOTIDE SEQUENCE</scope>
    <source>
        <strain>Durham</strain>
        <strain evidence="2">NC isolate 2 -- Noor lab</strain>
    </source>
</reference>